<dbReference type="InterPro" id="IPR019749">
    <property type="entry name" value="Band_41_domain"/>
</dbReference>
<dbReference type="InterPro" id="IPR035963">
    <property type="entry name" value="FERM_2"/>
</dbReference>
<feature type="domain" description="FERM" evidence="2">
    <location>
        <begin position="9"/>
        <end position="316"/>
    </location>
</feature>
<dbReference type="RefSeq" id="XP_030628120.1">
    <property type="nucleotide sequence ID" value="XM_030772260.1"/>
</dbReference>
<dbReference type="AlphaFoldDB" id="A0A6J2V589"/>
<dbReference type="InterPro" id="IPR011993">
    <property type="entry name" value="PH-like_dom_sf"/>
</dbReference>
<dbReference type="Gene3D" id="1.20.80.10">
    <property type="match status" value="1"/>
</dbReference>
<evidence type="ECO:0000313" key="4">
    <source>
        <dbReference type="RefSeq" id="XP_030628120.1"/>
    </source>
</evidence>
<dbReference type="Pfam" id="PF09379">
    <property type="entry name" value="FERM_N"/>
    <property type="match status" value="1"/>
</dbReference>
<dbReference type="Pfam" id="PF09380">
    <property type="entry name" value="FERM_C"/>
    <property type="match status" value="1"/>
</dbReference>
<evidence type="ECO:0000259" key="2">
    <source>
        <dbReference type="PROSITE" id="PS50057"/>
    </source>
</evidence>
<dbReference type="InterPro" id="IPR018979">
    <property type="entry name" value="FERM_N"/>
</dbReference>
<sequence length="559" mass="64066">MSTSTKPDRTVCVLLPTKEQLDIAVGVKATGQDVFNRVSEQLGIKELHFFGLTVVKDNEHIFLDLEEKLVKYFPKEWKQDSGKVSQKRSLPLLLCLKVQYYVENGRLICEKRARQLYYADVRERVLRSECRQQEEVYFQLAAYALQADLADHPPHDHREGGKPYFQPKDYFPPWIVAKRGVDYLLCHGPKVHKELWGMTSRDAILHFIRESCRLEDVPVTYYWLQKDKREEKGSALLGLTLRGMQIYQEMNNVRELLYDFPWSNVGRLTFLGKRFEIQPDGLPSARKLVYYTCSAFRSRHLLLHLSTSHRLYLNLQPALKHLRQLEESEEKKRYRESYISDDLDLDPPCSEGSPRLSRHSTSSSGIEVDTQRHSVSVDMVSMDEETLRRTEKSFSSAASQDSSRTSGIDTVSKARTEEDEWQGEEVQTCVDGPLEVSVDDPEEMIRLAELIEGVSVDGPILTSEMHSRGGVLKWRTVDRHSQSLDDVRLLPPSVALGTAAPSDTSHSYTFGLPDHQGTMKGCRDISPQYPGKPSFYGRRSMNCLSLDLLEDEQLMELIL</sequence>
<dbReference type="Gene3D" id="3.10.20.90">
    <property type="entry name" value="Phosphatidylinositol 3-kinase Catalytic Subunit, Chain A, domain 1"/>
    <property type="match status" value="1"/>
</dbReference>
<accession>A0A6J2V589</accession>
<dbReference type="Gene3D" id="2.30.29.30">
    <property type="entry name" value="Pleckstrin-homology domain (PH domain)/Phosphotyrosine-binding domain (PTB)"/>
    <property type="match status" value="1"/>
</dbReference>
<dbReference type="CDD" id="cd14473">
    <property type="entry name" value="FERM_B-lobe"/>
    <property type="match status" value="1"/>
</dbReference>
<dbReference type="SUPFAM" id="SSF47031">
    <property type="entry name" value="Second domain of FERM"/>
    <property type="match status" value="1"/>
</dbReference>
<name>A0A6J2V589_CHACN</name>
<dbReference type="CDD" id="cd13185">
    <property type="entry name" value="FERM_C_FRMD1_FRMD6"/>
    <property type="match status" value="1"/>
</dbReference>
<gene>
    <name evidence="4" type="primary">LOC115810330</name>
</gene>
<feature type="region of interest" description="Disordered" evidence="1">
    <location>
        <begin position="341"/>
        <end position="425"/>
    </location>
</feature>
<dbReference type="InterPro" id="IPR047145">
    <property type="entry name" value="FRMD6-like"/>
</dbReference>
<dbReference type="InterPro" id="IPR014352">
    <property type="entry name" value="FERM/acyl-CoA-bd_prot_sf"/>
</dbReference>
<dbReference type="SUPFAM" id="SSF50729">
    <property type="entry name" value="PH domain-like"/>
    <property type="match status" value="1"/>
</dbReference>
<dbReference type="InterPro" id="IPR019748">
    <property type="entry name" value="FERM_central"/>
</dbReference>
<dbReference type="InterPro" id="IPR029071">
    <property type="entry name" value="Ubiquitin-like_domsf"/>
</dbReference>
<keyword evidence="3" id="KW-1185">Reference proteome</keyword>
<feature type="compositionally biased region" description="Low complexity" evidence="1">
    <location>
        <begin position="353"/>
        <end position="364"/>
    </location>
</feature>
<dbReference type="SMART" id="SM00295">
    <property type="entry name" value="B41"/>
    <property type="match status" value="1"/>
</dbReference>
<evidence type="ECO:0000256" key="1">
    <source>
        <dbReference type="SAM" id="MobiDB-lite"/>
    </source>
</evidence>
<protein>
    <submittedName>
        <fullName evidence="4">FERM domain-containing protein 6</fullName>
    </submittedName>
</protein>
<dbReference type="Pfam" id="PF00373">
    <property type="entry name" value="FERM_M"/>
    <property type="match status" value="1"/>
</dbReference>
<dbReference type="OrthoDB" id="5957665at2759"/>
<dbReference type="GeneID" id="115810330"/>
<reference evidence="4" key="1">
    <citation type="submission" date="2025-08" db="UniProtKB">
        <authorList>
            <consortium name="RefSeq"/>
        </authorList>
    </citation>
    <scope>IDENTIFICATION</scope>
</reference>
<dbReference type="InterPro" id="IPR018980">
    <property type="entry name" value="FERM_PH-like_C"/>
</dbReference>
<dbReference type="GO" id="GO:0098592">
    <property type="term" value="C:cytoplasmic side of apical plasma membrane"/>
    <property type="evidence" value="ECO:0007669"/>
    <property type="project" value="TreeGrafter"/>
</dbReference>
<dbReference type="InParanoid" id="A0A6J2V589"/>
<feature type="compositionally biased region" description="Low complexity" evidence="1">
    <location>
        <begin position="393"/>
        <end position="406"/>
    </location>
</feature>
<evidence type="ECO:0000313" key="3">
    <source>
        <dbReference type="Proteomes" id="UP000504632"/>
    </source>
</evidence>
<dbReference type="SUPFAM" id="SSF54236">
    <property type="entry name" value="Ubiquitin-like"/>
    <property type="match status" value="1"/>
</dbReference>
<dbReference type="SMART" id="SM01196">
    <property type="entry name" value="FERM_C"/>
    <property type="match status" value="1"/>
</dbReference>
<proteinExistence type="predicted"/>
<dbReference type="InterPro" id="IPR041781">
    <property type="entry name" value="FRMD6-FERM_C"/>
</dbReference>
<dbReference type="PANTHER" id="PTHR13429:SF7">
    <property type="entry name" value="FERM DOMAIN-CONTAINING PROTEIN 1"/>
    <property type="match status" value="1"/>
</dbReference>
<organism evidence="3 4">
    <name type="scientific">Chanos chanos</name>
    <name type="common">Milkfish</name>
    <name type="synonym">Mugil chanos</name>
    <dbReference type="NCBI Taxonomy" id="29144"/>
    <lineage>
        <taxon>Eukaryota</taxon>
        <taxon>Metazoa</taxon>
        <taxon>Chordata</taxon>
        <taxon>Craniata</taxon>
        <taxon>Vertebrata</taxon>
        <taxon>Euteleostomi</taxon>
        <taxon>Actinopterygii</taxon>
        <taxon>Neopterygii</taxon>
        <taxon>Teleostei</taxon>
        <taxon>Ostariophysi</taxon>
        <taxon>Gonorynchiformes</taxon>
        <taxon>Chanidae</taxon>
        <taxon>Chanos</taxon>
    </lineage>
</organism>
<dbReference type="Proteomes" id="UP000504632">
    <property type="component" value="Chromosome 4"/>
</dbReference>
<dbReference type="InterPro" id="IPR000299">
    <property type="entry name" value="FERM_domain"/>
</dbReference>
<dbReference type="PROSITE" id="PS50057">
    <property type="entry name" value="FERM_3"/>
    <property type="match status" value="1"/>
</dbReference>
<dbReference type="PANTHER" id="PTHR13429">
    <property type="entry name" value="FERM DOMAIN (PROTEIN4.1-EZRIN-RADIXIN-MOESIN) FAMILY"/>
    <property type="match status" value="1"/>
</dbReference>
<dbReference type="GO" id="GO:0035332">
    <property type="term" value="P:positive regulation of hippo signaling"/>
    <property type="evidence" value="ECO:0007669"/>
    <property type="project" value="TreeGrafter"/>
</dbReference>